<dbReference type="Proteomes" id="UP000287651">
    <property type="component" value="Unassembled WGS sequence"/>
</dbReference>
<dbReference type="EMBL" id="AMZH03004622">
    <property type="protein sequence ID" value="RRT68673.1"/>
    <property type="molecule type" value="Genomic_DNA"/>
</dbReference>
<accession>A0A426ZXK1</accession>
<proteinExistence type="predicted"/>
<organism evidence="1 2">
    <name type="scientific">Ensete ventricosum</name>
    <name type="common">Abyssinian banana</name>
    <name type="synonym">Musa ensete</name>
    <dbReference type="NCBI Taxonomy" id="4639"/>
    <lineage>
        <taxon>Eukaryota</taxon>
        <taxon>Viridiplantae</taxon>
        <taxon>Streptophyta</taxon>
        <taxon>Embryophyta</taxon>
        <taxon>Tracheophyta</taxon>
        <taxon>Spermatophyta</taxon>
        <taxon>Magnoliopsida</taxon>
        <taxon>Liliopsida</taxon>
        <taxon>Zingiberales</taxon>
        <taxon>Musaceae</taxon>
        <taxon>Ensete</taxon>
    </lineage>
</organism>
<gene>
    <name evidence="1" type="ORF">B296_00007552</name>
</gene>
<evidence type="ECO:0008006" key="3">
    <source>
        <dbReference type="Google" id="ProtNLM"/>
    </source>
</evidence>
<protein>
    <recommendedName>
        <fullName evidence="3">DEAD/DEAH box helicase domain-containing protein</fullName>
    </recommendedName>
</protein>
<evidence type="ECO:0000313" key="1">
    <source>
        <dbReference type="EMBL" id="RRT68673.1"/>
    </source>
</evidence>
<reference evidence="1 2" key="1">
    <citation type="journal article" date="2014" name="Agronomy (Basel)">
        <title>A Draft Genome Sequence for Ensete ventricosum, the Drought-Tolerant Tree Against Hunger.</title>
        <authorList>
            <person name="Harrison J."/>
            <person name="Moore K.A."/>
            <person name="Paszkiewicz K."/>
            <person name="Jones T."/>
            <person name="Grant M."/>
            <person name="Ambacheew D."/>
            <person name="Muzemil S."/>
            <person name="Studholme D.J."/>
        </authorList>
    </citation>
    <scope>NUCLEOTIDE SEQUENCE [LARGE SCALE GENOMIC DNA]</scope>
</reference>
<evidence type="ECO:0000313" key="2">
    <source>
        <dbReference type="Proteomes" id="UP000287651"/>
    </source>
</evidence>
<name>A0A426ZXK1_ENSVE</name>
<sequence>MRATAQDLRSCEPEFLVATPERLLELVSLKAIDISGVSLLVSTFHCGTYRSARLPVCGSAATWRYRQNQSSTIDFGRRRLIEGEFDRRRSFEGEKGKKKKKRKRRKKKTSFPRAILARALDEVPIPDKILLVSKTANKFQMLRSSLKEEGYEISEDSSCAFSIISDR</sequence>
<comment type="caution">
    <text evidence="1">The sequence shown here is derived from an EMBL/GenBank/DDBJ whole genome shotgun (WGS) entry which is preliminary data.</text>
</comment>
<dbReference type="AlphaFoldDB" id="A0A426ZXK1"/>